<dbReference type="GO" id="GO:0005737">
    <property type="term" value="C:cytoplasm"/>
    <property type="evidence" value="ECO:0007669"/>
    <property type="project" value="TreeGrafter"/>
</dbReference>
<dbReference type="OMA" id="KQDRTTY"/>
<dbReference type="PANTHER" id="PTHR28086:SF1">
    <property type="entry name" value="CU(2+) SUPPRESSING AND BLEOMYCIN SENSITIVE PROTEIN 1"/>
    <property type="match status" value="1"/>
</dbReference>
<dbReference type="HOGENOM" id="CLU_026648_1_0_1"/>
<dbReference type="GeneID" id="27720016"/>
<dbReference type="OrthoDB" id="2011986at2759"/>
<protein>
    <submittedName>
        <fullName evidence="2">Uncharacterized protein</fullName>
    </submittedName>
</protein>
<dbReference type="EMBL" id="JOWA01000176">
    <property type="protein sequence ID" value="KEZ38754.1"/>
    <property type="molecule type" value="Genomic_DNA"/>
</dbReference>
<dbReference type="AlphaFoldDB" id="A0A084FUJ2"/>
<gene>
    <name evidence="2" type="ORF">SAPIO_CDS10785</name>
</gene>
<evidence type="ECO:0000313" key="3">
    <source>
        <dbReference type="Proteomes" id="UP000028545"/>
    </source>
</evidence>
<proteinExistence type="predicted"/>
<dbReference type="KEGG" id="sapo:SAPIO_CDS10785"/>
<dbReference type="Pfam" id="PF10303">
    <property type="entry name" value="DUF2408"/>
    <property type="match status" value="2"/>
</dbReference>
<dbReference type="RefSeq" id="XP_016638553.1">
    <property type="nucleotide sequence ID" value="XM_016784326.1"/>
</dbReference>
<sequence>MDTPALPPPDNTRDQAVLDKLSQIRDQLVLLKTDRTTYLRSQEVIPLYDETLQQVKQLEDLGFVDGKPQTQLAHVLDSCFRILSLCFLTIGRNNEAPAVYAPTTIILRLLDHLAESDLYSAKDLEAMEETLNKLAVNVSRDMACPRPYVTLLSRRIELCRTSLAALQERLKRLEDPLPEIYERLISIIRTISRANTRPTVSTSEITELQKKAQEIADQRKDGNFVTEDGGVPAGNDIVNDVLARCLAWAEVSLERKGAASIPDRFRALYDKLIRVRNHLEKLSVTHAWALREADLYDYHRTLDRIDDMRVNGNWVDEEGNPAESYVRRMLLYLIRRSYGFVFSLMIASQPVSEALLPVYNQLRTLKRCLTEVMDNGSIRTVREVYPYSMKLNSIDNMRVDGKFMVGDDIPEGQGRVTELLEDCFDLSRELKLAAEAAEAQASSTDLESRTASEVESDEEEPEEEEEEEDDESGGAPVMKPHNEVPIHA</sequence>
<dbReference type="Proteomes" id="UP000028545">
    <property type="component" value="Unassembled WGS sequence"/>
</dbReference>
<evidence type="ECO:0000313" key="2">
    <source>
        <dbReference type="EMBL" id="KEZ38754.1"/>
    </source>
</evidence>
<comment type="caution">
    <text evidence="2">The sequence shown here is derived from an EMBL/GenBank/DDBJ whole genome shotgun (WGS) entry which is preliminary data.</text>
</comment>
<dbReference type="PANTHER" id="PTHR28086">
    <property type="entry name" value="UPF0662 PROTEIN YPL260W"/>
    <property type="match status" value="1"/>
</dbReference>
<feature type="region of interest" description="Disordered" evidence="1">
    <location>
        <begin position="436"/>
        <end position="488"/>
    </location>
</feature>
<keyword evidence="3" id="KW-1185">Reference proteome</keyword>
<name>A0A084FUJ2_PSEDA</name>
<dbReference type="InterPro" id="IPR018810">
    <property type="entry name" value="UPF0662"/>
</dbReference>
<feature type="compositionally biased region" description="Acidic residues" evidence="1">
    <location>
        <begin position="454"/>
        <end position="472"/>
    </location>
</feature>
<dbReference type="VEuPathDB" id="FungiDB:SAPIO_CDS10785"/>
<evidence type="ECO:0000256" key="1">
    <source>
        <dbReference type="SAM" id="MobiDB-lite"/>
    </source>
</evidence>
<reference evidence="2 3" key="1">
    <citation type="journal article" date="2014" name="Genome Announc.">
        <title>Draft genome sequence of the pathogenic fungus Scedosporium apiospermum.</title>
        <authorList>
            <person name="Vandeputte P."/>
            <person name="Ghamrawi S."/>
            <person name="Rechenmann M."/>
            <person name="Iltis A."/>
            <person name="Giraud S."/>
            <person name="Fleury M."/>
            <person name="Thornton C."/>
            <person name="Delhaes L."/>
            <person name="Meyer W."/>
            <person name="Papon N."/>
            <person name="Bouchara J.P."/>
        </authorList>
    </citation>
    <scope>NUCLEOTIDE SEQUENCE [LARGE SCALE GENOMIC DNA]</scope>
    <source>
        <strain evidence="2 3">IHEM 14462</strain>
    </source>
</reference>
<dbReference type="GO" id="GO:0005634">
    <property type="term" value="C:nucleus"/>
    <property type="evidence" value="ECO:0007669"/>
    <property type="project" value="TreeGrafter"/>
</dbReference>
<accession>A0A084FUJ2</accession>
<organism evidence="2 3">
    <name type="scientific">Pseudallescheria apiosperma</name>
    <name type="common">Scedosporium apiospermum</name>
    <dbReference type="NCBI Taxonomy" id="563466"/>
    <lineage>
        <taxon>Eukaryota</taxon>
        <taxon>Fungi</taxon>
        <taxon>Dikarya</taxon>
        <taxon>Ascomycota</taxon>
        <taxon>Pezizomycotina</taxon>
        <taxon>Sordariomycetes</taxon>
        <taxon>Hypocreomycetidae</taxon>
        <taxon>Microascales</taxon>
        <taxon>Microascaceae</taxon>
        <taxon>Scedosporium</taxon>
    </lineage>
</organism>